<dbReference type="PROSITE" id="PS01023">
    <property type="entry name" value="PTR2_2"/>
    <property type="match status" value="1"/>
</dbReference>
<keyword evidence="4 8" id="KW-0812">Transmembrane</keyword>
<dbReference type="InterPro" id="IPR005279">
    <property type="entry name" value="Dipep/tripep_permease"/>
</dbReference>
<keyword evidence="5" id="KW-0653">Protein transport</keyword>
<dbReference type="GO" id="GO:1904680">
    <property type="term" value="F:peptide transmembrane transporter activity"/>
    <property type="evidence" value="ECO:0007669"/>
    <property type="project" value="InterPro"/>
</dbReference>
<feature type="domain" description="Major facilitator superfamily (MFS) profile" evidence="11">
    <location>
        <begin position="1"/>
        <end position="442"/>
    </location>
</feature>
<feature type="transmembrane region" description="Helical" evidence="10">
    <location>
        <begin position="320"/>
        <end position="338"/>
    </location>
</feature>
<evidence type="ECO:0000256" key="9">
    <source>
        <dbReference type="SAM" id="MobiDB-lite"/>
    </source>
</evidence>
<evidence type="ECO:0000256" key="5">
    <source>
        <dbReference type="ARBA" id="ARBA00022856"/>
    </source>
</evidence>
<dbReference type="RefSeq" id="WP_135771483.1">
    <property type="nucleotide sequence ID" value="NZ_RQFT01000011.1"/>
</dbReference>
<keyword evidence="6 10" id="KW-1133">Transmembrane helix</keyword>
<evidence type="ECO:0000256" key="6">
    <source>
        <dbReference type="ARBA" id="ARBA00022989"/>
    </source>
</evidence>
<evidence type="ECO:0000256" key="3">
    <source>
        <dbReference type="ARBA" id="ARBA00022475"/>
    </source>
</evidence>
<dbReference type="GO" id="GO:0006857">
    <property type="term" value="P:oligopeptide transport"/>
    <property type="evidence" value="ECO:0007669"/>
    <property type="project" value="InterPro"/>
</dbReference>
<dbReference type="Proteomes" id="UP000297641">
    <property type="component" value="Unassembled WGS sequence"/>
</dbReference>
<keyword evidence="2 8" id="KW-0813">Transport</keyword>
<dbReference type="InterPro" id="IPR020846">
    <property type="entry name" value="MFS_dom"/>
</dbReference>
<dbReference type="PROSITE" id="PS50850">
    <property type="entry name" value="MFS"/>
    <property type="match status" value="1"/>
</dbReference>
<dbReference type="PANTHER" id="PTHR23517:SF15">
    <property type="entry name" value="PROTON-DEPENDENT OLIGOPEPTIDE FAMILY TRANSPORT PROTEIN"/>
    <property type="match status" value="1"/>
</dbReference>
<keyword evidence="5" id="KW-0571">Peptide transport</keyword>
<dbReference type="NCBIfam" id="TIGR00924">
    <property type="entry name" value="yjdL_sub1_fam"/>
    <property type="match status" value="2"/>
</dbReference>
<feature type="transmembrane region" description="Helical" evidence="10">
    <location>
        <begin position="291"/>
        <end position="308"/>
    </location>
</feature>
<dbReference type="EMBL" id="RQFT01000011">
    <property type="protein sequence ID" value="TGL04408.1"/>
    <property type="molecule type" value="Genomic_DNA"/>
</dbReference>
<evidence type="ECO:0000256" key="10">
    <source>
        <dbReference type="SAM" id="Phobius"/>
    </source>
</evidence>
<keyword evidence="7 10" id="KW-0472">Membrane</keyword>
<reference evidence="12 13" key="1">
    <citation type="journal article" date="2019" name="PLoS Negl. Trop. Dis.">
        <title>Revisiting the worldwide diversity of Leptospira species in the environment.</title>
        <authorList>
            <person name="Vincent A.T."/>
            <person name="Schiettekatte O."/>
            <person name="Bourhy P."/>
            <person name="Veyrier F.J."/>
            <person name="Picardeau M."/>
        </authorList>
    </citation>
    <scope>NUCLEOTIDE SEQUENCE [LARGE SCALE GENOMIC DNA]</scope>
    <source>
        <strain evidence="12 13">201800273</strain>
    </source>
</reference>
<dbReference type="InterPro" id="IPR000109">
    <property type="entry name" value="POT_fam"/>
</dbReference>
<comment type="caution">
    <text evidence="12">The sequence shown here is derived from an EMBL/GenBank/DDBJ whole genome shotgun (WGS) entry which is preliminary data.</text>
</comment>
<dbReference type="InterPro" id="IPR018456">
    <property type="entry name" value="PTR2_symporter_CS"/>
</dbReference>
<protein>
    <submittedName>
        <fullName evidence="12">MFS transporter</fullName>
    </submittedName>
</protein>
<dbReference type="CDD" id="cd17346">
    <property type="entry name" value="MFS_DtpA_like"/>
    <property type="match status" value="1"/>
</dbReference>
<evidence type="ECO:0000256" key="4">
    <source>
        <dbReference type="ARBA" id="ARBA00022692"/>
    </source>
</evidence>
<dbReference type="SUPFAM" id="SSF103473">
    <property type="entry name" value="MFS general substrate transporter"/>
    <property type="match status" value="1"/>
</dbReference>
<evidence type="ECO:0000256" key="1">
    <source>
        <dbReference type="ARBA" id="ARBA00004651"/>
    </source>
</evidence>
<evidence type="ECO:0000256" key="7">
    <source>
        <dbReference type="ARBA" id="ARBA00023136"/>
    </source>
</evidence>
<dbReference type="GO" id="GO:0005886">
    <property type="term" value="C:plasma membrane"/>
    <property type="evidence" value="ECO:0007669"/>
    <property type="project" value="UniProtKB-SubCell"/>
</dbReference>
<dbReference type="AlphaFoldDB" id="A0A7I0HQQ7"/>
<evidence type="ECO:0000256" key="8">
    <source>
        <dbReference type="RuleBase" id="RU003755"/>
    </source>
</evidence>
<feature type="transmembrane region" description="Helical" evidence="10">
    <location>
        <begin position="82"/>
        <end position="100"/>
    </location>
</feature>
<feature type="transmembrane region" description="Helical" evidence="10">
    <location>
        <begin position="170"/>
        <end position="191"/>
    </location>
</feature>
<evidence type="ECO:0000259" key="11">
    <source>
        <dbReference type="PROSITE" id="PS50850"/>
    </source>
</evidence>
<dbReference type="InterPro" id="IPR050171">
    <property type="entry name" value="MFS_Transporters"/>
</dbReference>
<evidence type="ECO:0000313" key="12">
    <source>
        <dbReference type="EMBL" id="TGL04408.1"/>
    </source>
</evidence>
<evidence type="ECO:0000313" key="13">
    <source>
        <dbReference type="Proteomes" id="UP000297641"/>
    </source>
</evidence>
<feature type="transmembrane region" description="Helical" evidence="10">
    <location>
        <begin position="417"/>
        <end position="438"/>
    </location>
</feature>
<proteinExistence type="inferred from homology"/>
<feature type="transmembrane region" description="Helical" evidence="10">
    <location>
        <begin position="382"/>
        <end position="405"/>
    </location>
</feature>
<sequence>MEKPNQIKLGDHPKGISSLFFTEMWERLSYYGMRALLVLYLVKSLGFSDKDAGTIYAYYTSFVYLTPVIGGYITDRYLSYKFAIYLGSVLMLLGHLSLALPNLNYFYTGLCLLALGNGFFKPNISTIFGRLYLEKPQLRDSGFTIFYMGINLGGLFGPIIAGSLGEKVDWHLGFLSAGVGMAIGILVFYLGSRSLPPSIWSKGQSPSRSISNPTIHTSGNPLDSNQNELKPDNDSISKIFLIGLLSFFSIFFWMAFEQMGSSLNLFALRNTDRFLFGWEIPASLLQSLNPLMILVFGPVLSYLWSYLAKTNKNPNPIMKFVISLVLLGFGFLVMVFAAKLAETGVVVSIFFLVSVYFWNTLSELCLSPVGLSFVSQMAPVRFASLLMGIWFLCTAFGHYAAGILSGYQRELGSMVNFYALFVIVSWCAALVLYLIYLWKKSSIVRLLDGNSVLVKPNAPIRASIET</sequence>
<dbReference type="InterPro" id="IPR036259">
    <property type="entry name" value="MFS_trans_sf"/>
</dbReference>
<evidence type="ECO:0000256" key="2">
    <source>
        <dbReference type="ARBA" id="ARBA00022448"/>
    </source>
</evidence>
<feature type="transmembrane region" description="Helical" evidence="10">
    <location>
        <begin position="239"/>
        <end position="256"/>
    </location>
</feature>
<comment type="similarity">
    <text evidence="8">Belongs to the major facilitator superfamily. Proton-dependent oligopeptide transporter (POT/PTR) (TC 2.A.17) family.</text>
</comment>
<gene>
    <name evidence="12" type="ORF">EHQ43_13580</name>
</gene>
<name>A0A7I0HQQ7_9LEPT</name>
<feature type="region of interest" description="Disordered" evidence="9">
    <location>
        <begin position="203"/>
        <end position="227"/>
    </location>
</feature>
<feature type="transmembrane region" description="Helical" evidence="10">
    <location>
        <begin position="145"/>
        <end position="164"/>
    </location>
</feature>
<accession>A0A7I0HQQ7</accession>
<dbReference type="PANTHER" id="PTHR23517">
    <property type="entry name" value="RESISTANCE PROTEIN MDTM, PUTATIVE-RELATED-RELATED"/>
    <property type="match status" value="1"/>
</dbReference>
<feature type="transmembrane region" description="Helical" evidence="10">
    <location>
        <begin position="53"/>
        <end position="73"/>
    </location>
</feature>
<dbReference type="Gene3D" id="1.20.1250.20">
    <property type="entry name" value="MFS general substrate transporter like domains"/>
    <property type="match status" value="2"/>
</dbReference>
<comment type="subcellular location">
    <subcellularLocation>
        <location evidence="1">Cell membrane</location>
        <topology evidence="1">Multi-pass membrane protein</topology>
    </subcellularLocation>
    <subcellularLocation>
        <location evidence="8">Membrane</location>
        <topology evidence="8">Multi-pass membrane protein</topology>
    </subcellularLocation>
</comment>
<dbReference type="Pfam" id="PF00854">
    <property type="entry name" value="PTR2"/>
    <property type="match status" value="2"/>
</dbReference>
<keyword evidence="3" id="KW-1003">Cell membrane</keyword>
<feature type="transmembrane region" description="Helical" evidence="10">
    <location>
        <begin position="106"/>
        <end position="133"/>
    </location>
</feature>
<organism evidence="12 13">
    <name type="scientific">Leptospira bouyouniensis</name>
    <dbReference type="NCBI Taxonomy" id="2484911"/>
    <lineage>
        <taxon>Bacteria</taxon>
        <taxon>Pseudomonadati</taxon>
        <taxon>Spirochaetota</taxon>
        <taxon>Spirochaetia</taxon>
        <taxon>Leptospirales</taxon>
        <taxon>Leptospiraceae</taxon>
        <taxon>Leptospira</taxon>
    </lineage>
</organism>